<comment type="caution">
    <text evidence="1">The sequence shown here is derived from an EMBL/GenBank/DDBJ whole genome shotgun (WGS) entry which is preliminary data.</text>
</comment>
<dbReference type="EMBL" id="BGPR01065007">
    <property type="protein sequence ID" value="GBO39880.1"/>
    <property type="molecule type" value="Genomic_DNA"/>
</dbReference>
<evidence type="ECO:0000313" key="2">
    <source>
        <dbReference type="Proteomes" id="UP000499080"/>
    </source>
</evidence>
<organism evidence="1 2">
    <name type="scientific">Araneus ventricosus</name>
    <name type="common">Orbweaver spider</name>
    <name type="synonym">Epeira ventricosa</name>
    <dbReference type="NCBI Taxonomy" id="182803"/>
    <lineage>
        <taxon>Eukaryota</taxon>
        <taxon>Metazoa</taxon>
        <taxon>Ecdysozoa</taxon>
        <taxon>Arthropoda</taxon>
        <taxon>Chelicerata</taxon>
        <taxon>Arachnida</taxon>
        <taxon>Araneae</taxon>
        <taxon>Araneomorphae</taxon>
        <taxon>Entelegynae</taxon>
        <taxon>Araneoidea</taxon>
        <taxon>Araneidae</taxon>
        <taxon>Araneus</taxon>
    </lineage>
</organism>
<evidence type="ECO:0000313" key="1">
    <source>
        <dbReference type="EMBL" id="GBO39880.1"/>
    </source>
</evidence>
<keyword evidence="2" id="KW-1185">Reference proteome</keyword>
<name>A0A4Y2WTU2_ARAVE</name>
<accession>A0A4Y2WTU2</accession>
<gene>
    <name evidence="1" type="ORF">AVEN_223326_1</name>
</gene>
<proteinExistence type="predicted"/>
<sequence length="102" mass="11561">MHFPPGQLLTPYLSQKVINSGLICISLTASTLSEDFFVHKSYQRMSPAASDFIFTRTRGAGSQLLWSGFLALWQNDCTFRNQMTGILCDRIRQTLMGNRINQ</sequence>
<dbReference type="Proteomes" id="UP000499080">
    <property type="component" value="Unassembled WGS sequence"/>
</dbReference>
<reference evidence="1 2" key="1">
    <citation type="journal article" date="2019" name="Sci. Rep.">
        <title>Orb-weaving spider Araneus ventricosus genome elucidates the spidroin gene catalogue.</title>
        <authorList>
            <person name="Kono N."/>
            <person name="Nakamura H."/>
            <person name="Ohtoshi R."/>
            <person name="Moran D.A.P."/>
            <person name="Shinohara A."/>
            <person name="Yoshida Y."/>
            <person name="Fujiwara M."/>
            <person name="Mori M."/>
            <person name="Tomita M."/>
            <person name="Arakawa K."/>
        </authorList>
    </citation>
    <scope>NUCLEOTIDE SEQUENCE [LARGE SCALE GENOMIC DNA]</scope>
</reference>
<dbReference type="AlphaFoldDB" id="A0A4Y2WTU2"/>
<protein>
    <submittedName>
        <fullName evidence="1">Uncharacterized protein</fullName>
    </submittedName>
</protein>